<keyword evidence="6" id="KW-0119">Carbohydrate metabolism</keyword>
<proteinExistence type="inferred from homology"/>
<dbReference type="EMBL" id="JBHEZZ010000004">
    <property type="protein sequence ID" value="MFC1401666.1"/>
    <property type="molecule type" value="Genomic_DNA"/>
</dbReference>
<protein>
    <recommendedName>
        <fullName evidence="3 10">Beta-glucosidase</fullName>
        <ecNumber evidence="3 10">3.2.1.21</ecNumber>
    </recommendedName>
</protein>
<dbReference type="PROSITE" id="PS00572">
    <property type="entry name" value="GLYCOSYL_HYDROL_F1_1"/>
    <property type="match status" value="1"/>
</dbReference>
<evidence type="ECO:0000256" key="10">
    <source>
        <dbReference type="RuleBase" id="RU361175"/>
    </source>
</evidence>
<comment type="caution">
    <text evidence="11">The sequence shown here is derived from an EMBL/GenBank/DDBJ whole genome shotgun (WGS) entry which is preliminary data.</text>
</comment>
<dbReference type="GO" id="GO:0008422">
    <property type="term" value="F:beta-glucosidase activity"/>
    <property type="evidence" value="ECO:0007669"/>
    <property type="project" value="UniProtKB-EC"/>
</dbReference>
<dbReference type="RefSeq" id="WP_030261939.1">
    <property type="nucleotide sequence ID" value="NZ_JBHEZZ010000004.1"/>
</dbReference>
<dbReference type="NCBIfam" id="TIGR03356">
    <property type="entry name" value="BGL"/>
    <property type="match status" value="1"/>
</dbReference>
<dbReference type="Proteomes" id="UP001592528">
    <property type="component" value="Unassembled WGS sequence"/>
</dbReference>
<dbReference type="InterPro" id="IPR033132">
    <property type="entry name" value="GH_1_N_CS"/>
</dbReference>
<dbReference type="Pfam" id="PF00232">
    <property type="entry name" value="Glyco_hydro_1"/>
    <property type="match status" value="1"/>
</dbReference>
<keyword evidence="8" id="KW-0624">Polysaccharide degradation</keyword>
<accession>A0ABV6UJN9</accession>
<evidence type="ECO:0000256" key="6">
    <source>
        <dbReference type="ARBA" id="ARBA00023277"/>
    </source>
</evidence>
<evidence type="ECO:0000256" key="2">
    <source>
        <dbReference type="ARBA" id="ARBA00010838"/>
    </source>
</evidence>
<evidence type="ECO:0000256" key="9">
    <source>
        <dbReference type="PROSITE-ProRule" id="PRU10055"/>
    </source>
</evidence>
<feature type="active site" description="Nucleophile" evidence="9">
    <location>
        <position position="380"/>
    </location>
</feature>
<evidence type="ECO:0000256" key="7">
    <source>
        <dbReference type="ARBA" id="ARBA00023295"/>
    </source>
</evidence>
<evidence type="ECO:0000313" key="11">
    <source>
        <dbReference type="EMBL" id="MFC1401666.1"/>
    </source>
</evidence>
<keyword evidence="4 10" id="KW-0378">Hydrolase</keyword>
<dbReference type="PANTHER" id="PTHR10353">
    <property type="entry name" value="GLYCOSYL HYDROLASE"/>
    <property type="match status" value="1"/>
</dbReference>
<dbReference type="PANTHER" id="PTHR10353:SF36">
    <property type="entry name" value="LP05116P"/>
    <property type="match status" value="1"/>
</dbReference>
<organism evidence="11 12">
    <name type="scientific">Streptacidiphilus cavernicola</name>
    <dbReference type="NCBI Taxonomy" id="3342716"/>
    <lineage>
        <taxon>Bacteria</taxon>
        <taxon>Bacillati</taxon>
        <taxon>Actinomycetota</taxon>
        <taxon>Actinomycetes</taxon>
        <taxon>Kitasatosporales</taxon>
        <taxon>Streptomycetaceae</taxon>
        <taxon>Streptacidiphilus</taxon>
    </lineage>
</organism>
<evidence type="ECO:0000256" key="4">
    <source>
        <dbReference type="ARBA" id="ARBA00022801"/>
    </source>
</evidence>
<sequence>MTTSLDRSSASAPEPRSDAGSRFPVDFLWGVATSAYQIEGAAFEDGRTASIWDTFSRVPGAVHAGDNGDVACDHYHRMPEDVDLIAGLGVDSYRFSLSWPRIQPGGRGAVNQRGIAFYDRLVDRLLERGVLPWVTLYHWDLPQELEDAGGWPARDTAYRFADFAEIAMNRLGDRVRWWTTLNEPWCSAVLGYDTGRHAPGRQDFGDSMAAVHHLLLGHGLATQRLREAAPEPIQVGITLNTTHALPATDSDADRAAARRADGFGTRIYTDPLVLGSYPTDVVDELSARGVHLPVQHGDLSVIAQPLDFLGVNYYTSHYFSGTAEDDSGVEATADGVALTRLVPQGYPVTAMDWEITPFGLTGMLTRLGADYPGIPLYVTENGAAFDDAPDQDGEVEDADRTAYFAEHIEAVAAARDAGTDVRGYFAWSLLDNFEWSYGYDKRFGIVHVDYETQKRTVKQSGRWFRDNIRRSRQG</sequence>
<dbReference type="EC" id="3.2.1.21" evidence="3 10"/>
<dbReference type="InterPro" id="IPR017736">
    <property type="entry name" value="Glyco_hydro_1_beta-glucosidase"/>
</dbReference>
<evidence type="ECO:0000256" key="1">
    <source>
        <dbReference type="ARBA" id="ARBA00000448"/>
    </source>
</evidence>
<name>A0ABV6UJN9_9ACTN</name>
<dbReference type="PRINTS" id="PR00131">
    <property type="entry name" value="GLHYDRLASE1"/>
</dbReference>
<evidence type="ECO:0000313" key="12">
    <source>
        <dbReference type="Proteomes" id="UP001592528"/>
    </source>
</evidence>
<dbReference type="InterPro" id="IPR017853">
    <property type="entry name" value="GH"/>
</dbReference>
<keyword evidence="7 10" id="KW-0326">Glycosidase</keyword>
<dbReference type="InterPro" id="IPR018120">
    <property type="entry name" value="Glyco_hydro_1_AS"/>
</dbReference>
<comment type="similarity">
    <text evidence="2 10">Belongs to the glycosyl hydrolase 1 family.</text>
</comment>
<evidence type="ECO:0000256" key="5">
    <source>
        <dbReference type="ARBA" id="ARBA00023001"/>
    </source>
</evidence>
<keyword evidence="5" id="KW-0136">Cellulose degradation</keyword>
<reference evidence="11 12" key="1">
    <citation type="submission" date="2024-09" db="EMBL/GenBank/DDBJ databases">
        <authorList>
            <person name="Lee S.D."/>
        </authorList>
    </citation>
    <scope>NUCLEOTIDE SEQUENCE [LARGE SCALE GENOMIC DNA]</scope>
    <source>
        <strain evidence="11 12">N1-5</strain>
    </source>
</reference>
<dbReference type="PROSITE" id="PS00653">
    <property type="entry name" value="GLYCOSYL_HYDROL_F1_2"/>
    <property type="match status" value="1"/>
</dbReference>
<keyword evidence="12" id="KW-1185">Reference proteome</keyword>
<dbReference type="Gene3D" id="3.20.20.80">
    <property type="entry name" value="Glycosidases"/>
    <property type="match status" value="1"/>
</dbReference>
<dbReference type="SUPFAM" id="SSF51445">
    <property type="entry name" value="(Trans)glycosidases"/>
    <property type="match status" value="1"/>
</dbReference>
<evidence type="ECO:0000256" key="8">
    <source>
        <dbReference type="ARBA" id="ARBA00023326"/>
    </source>
</evidence>
<comment type="catalytic activity">
    <reaction evidence="1 10">
        <text>Hydrolysis of terminal, non-reducing beta-D-glucosyl residues with release of beta-D-glucose.</text>
        <dbReference type="EC" id="3.2.1.21"/>
    </reaction>
</comment>
<gene>
    <name evidence="11" type="ORF">ACEZDJ_10235</name>
</gene>
<dbReference type="InterPro" id="IPR001360">
    <property type="entry name" value="Glyco_hydro_1"/>
</dbReference>
<evidence type="ECO:0000256" key="3">
    <source>
        <dbReference type="ARBA" id="ARBA00012744"/>
    </source>
</evidence>